<organism evidence="2 3">
    <name type="scientific">Candidatus Sulfuritelmatomonas gaucii</name>
    <dbReference type="NCBI Taxonomy" id="2043161"/>
    <lineage>
        <taxon>Bacteria</taxon>
        <taxon>Pseudomonadati</taxon>
        <taxon>Acidobacteriota</taxon>
        <taxon>Terriglobia</taxon>
        <taxon>Terriglobales</taxon>
        <taxon>Acidobacteriaceae</taxon>
        <taxon>Candidatus Sulfuritelmatomonas</taxon>
    </lineage>
</organism>
<dbReference type="OrthoDB" id="9794572at2"/>
<proteinExistence type="predicted"/>
<dbReference type="Proteomes" id="UP000239735">
    <property type="component" value="Unassembled WGS sequence"/>
</dbReference>
<feature type="transmembrane region" description="Helical" evidence="1">
    <location>
        <begin position="21"/>
        <end position="44"/>
    </location>
</feature>
<evidence type="ECO:0000256" key="1">
    <source>
        <dbReference type="SAM" id="Phobius"/>
    </source>
</evidence>
<keyword evidence="1" id="KW-1133">Transmembrane helix</keyword>
<keyword evidence="1" id="KW-0472">Membrane</keyword>
<evidence type="ECO:0000313" key="2">
    <source>
        <dbReference type="EMBL" id="SPE28198.1"/>
    </source>
</evidence>
<protein>
    <submittedName>
        <fullName evidence="2">Uncharacterized protein</fullName>
    </submittedName>
</protein>
<accession>A0A2N9LYA3</accession>
<reference evidence="3" key="1">
    <citation type="submission" date="2018-02" db="EMBL/GenBank/DDBJ databases">
        <authorList>
            <person name="Hausmann B."/>
        </authorList>
    </citation>
    <scope>NUCLEOTIDE SEQUENCE [LARGE SCALE GENOMIC DNA]</scope>
    <source>
        <strain evidence="3">Peat soil MAG SbA5</strain>
    </source>
</reference>
<dbReference type="EMBL" id="OKRB01000124">
    <property type="protein sequence ID" value="SPE28198.1"/>
    <property type="molecule type" value="Genomic_DNA"/>
</dbReference>
<sequence>MLELGRGNQFEFQRAHRKVPGLAWAASPLLLVLFLAAGCTANLVGIPTGAVVGRPLVYDYSPTVIQNGNLRQFWWCGEASNPNNASQQSDAILYATIVFDTNSTGYESNFIASFLRDPYGNLNTGSYPTIEVFTSFSNPQPGWDASPRNAGGDATPDDWDIGEASWTPSQPLLPLMQYYNNKVHEATTGWIDPKGRFALDSTVGALFEAPQNGAALAFYGCKSGSQDYFISTDSACEGQRTLGVQGYGYAQSKPGLSLQPLYRYSSGHDHFVSTAENCDGQSVLLGYIMRQ</sequence>
<gene>
    <name evidence="2" type="ORF">SBA5_640027</name>
</gene>
<keyword evidence="1" id="KW-0812">Transmembrane</keyword>
<name>A0A2N9LYA3_9BACT</name>
<dbReference type="AlphaFoldDB" id="A0A2N9LYA3"/>
<evidence type="ECO:0000313" key="3">
    <source>
        <dbReference type="Proteomes" id="UP000239735"/>
    </source>
</evidence>